<dbReference type="SMART" id="SM00530">
    <property type="entry name" value="HTH_XRE"/>
    <property type="match status" value="1"/>
</dbReference>
<dbReference type="RefSeq" id="WP_068401148.1">
    <property type="nucleotide sequence ID" value="NZ_CP014504.1"/>
</dbReference>
<feature type="domain" description="HTH cro/C1-type" evidence="1">
    <location>
        <begin position="16"/>
        <end position="70"/>
    </location>
</feature>
<dbReference type="EMBL" id="CP014504">
    <property type="protein sequence ID" value="AMP99307.1"/>
    <property type="molecule type" value="Genomic_DNA"/>
</dbReference>
<gene>
    <name evidence="2" type="ORF">AY601_2416</name>
</gene>
<accession>A0A127VDJ4</accession>
<dbReference type="PROSITE" id="PS50943">
    <property type="entry name" value="HTH_CROC1"/>
    <property type="match status" value="1"/>
</dbReference>
<dbReference type="SUPFAM" id="SSF47413">
    <property type="entry name" value="lambda repressor-like DNA-binding domains"/>
    <property type="match status" value="1"/>
</dbReference>
<dbReference type="CDD" id="cd00093">
    <property type="entry name" value="HTH_XRE"/>
    <property type="match status" value="1"/>
</dbReference>
<organism evidence="2 3">
    <name type="scientific">Pedobacter cryoconitis</name>
    <dbReference type="NCBI Taxonomy" id="188932"/>
    <lineage>
        <taxon>Bacteria</taxon>
        <taxon>Pseudomonadati</taxon>
        <taxon>Bacteroidota</taxon>
        <taxon>Sphingobacteriia</taxon>
        <taxon>Sphingobacteriales</taxon>
        <taxon>Sphingobacteriaceae</taxon>
        <taxon>Pedobacter</taxon>
    </lineage>
</organism>
<proteinExistence type="predicted"/>
<dbReference type="GO" id="GO:0003677">
    <property type="term" value="F:DNA binding"/>
    <property type="evidence" value="ECO:0007669"/>
    <property type="project" value="InterPro"/>
</dbReference>
<dbReference type="InterPro" id="IPR010982">
    <property type="entry name" value="Lambda_DNA-bd_dom_sf"/>
</dbReference>
<keyword evidence="3" id="KW-1185">Reference proteome</keyword>
<evidence type="ECO:0000259" key="1">
    <source>
        <dbReference type="PROSITE" id="PS50943"/>
    </source>
</evidence>
<evidence type="ECO:0000313" key="3">
    <source>
        <dbReference type="Proteomes" id="UP000071561"/>
    </source>
</evidence>
<sequence>MAENDKSALKEYGNRVRTFRKEANISQEALATFAQLYQSYIASIEKGDVNIGILAQQTLSNTVGVKHYQLADPDFPIPPENVLRENIRRYITARNIDPAYLKDKFPNYVKYMDELLQSGFLNEPKTTKEIAEKYKSEYELEITPSRIADILSRGTRKDKIDIIRSACGQRNRYKLMNQKNNS</sequence>
<dbReference type="AlphaFoldDB" id="A0A127VDJ4"/>
<dbReference type="Proteomes" id="UP000071561">
    <property type="component" value="Chromosome"/>
</dbReference>
<dbReference type="KEGG" id="pcm:AY601_2416"/>
<name>A0A127VDJ4_9SPHI</name>
<dbReference type="InterPro" id="IPR001387">
    <property type="entry name" value="Cro/C1-type_HTH"/>
</dbReference>
<dbReference type="Pfam" id="PF01381">
    <property type="entry name" value="HTH_3"/>
    <property type="match status" value="1"/>
</dbReference>
<protein>
    <recommendedName>
        <fullName evidence="1">HTH cro/C1-type domain-containing protein</fullName>
    </recommendedName>
</protein>
<evidence type="ECO:0000313" key="2">
    <source>
        <dbReference type="EMBL" id="AMP99307.1"/>
    </source>
</evidence>
<reference evidence="2 3" key="1">
    <citation type="submission" date="2016-03" db="EMBL/GenBank/DDBJ databases">
        <title>Complete genome sequence of Pedobacter cryoconitis PAMC 27485.</title>
        <authorList>
            <person name="Lee J."/>
            <person name="Kim O.-S."/>
        </authorList>
    </citation>
    <scope>NUCLEOTIDE SEQUENCE [LARGE SCALE GENOMIC DNA]</scope>
    <source>
        <strain evidence="2 3">PAMC 27485</strain>
    </source>
</reference>
<dbReference type="PATRIC" id="fig|188932.3.peg.2525"/>
<dbReference type="Gene3D" id="1.10.260.40">
    <property type="entry name" value="lambda repressor-like DNA-binding domains"/>
    <property type="match status" value="1"/>
</dbReference>